<sequence length="350" mass="40748">MKPRQKVVYDIACINKVMKELACCSALRPGSYYPMLDDELASLGEWTAEVYAYIKEDDSAIVGQLVELMYDYPELRQYQERHRSVMPLNVSSSISKAVVLLPTLRRFISNRKRKEKGQYLFLADGLANEKAAAFLQRAVDAKLLTNRYQPTRKTSLTELKAIAYAVGTLMHLSPRKKWVLFEQQWSCSDGNIRHAYIPRERMEKINNVIRLYPDVDFKPLLEPENRYLYYSCKTTQKSKEYLYFVLKNGEYISKTTSFQQFCRIFASNTRRKPIQWIAMQCLLGYLVYHAFKRPNDKLWLTTSECFSVNGKKPNACTLKSHTGKIIRDETILDKKLLDIAKTFKELSESD</sequence>
<name>A0A7K0KD16_9BACT</name>
<proteinExistence type="predicted"/>
<dbReference type="RefSeq" id="WP_154533400.1">
    <property type="nucleotide sequence ID" value="NZ_VUNG01000005.1"/>
</dbReference>
<dbReference type="AlphaFoldDB" id="A0A7K0KD16"/>
<keyword evidence="2" id="KW-1185">Reference proteome</keyword>
<comment type="caution">
    <text evidence="1">The sequence shown here is derived from an EMBL/GenBank/DDBJ whole genome shotgun (WGS) entry which is preliminary data.</text>
</comment>
<dbReference type="Proteomes" id="UP000438914">
    <property type="component" value="Unassembled WGS sequence"/>
</dbReference>
<evidence type="ECO:0000313" key="2">
    <source>
        <dbReference type="Proteomes" id="UP000438914"/>
    </source>
</evidence>
<gene>
    <name evidence="1" type="ORF">FYJ73_03875</name>
</gene>
<accession>A0A7K0KD16</accession>
<dbReference type="EMBL" id="VUNG01000005">
    <property type="protein sequence ID" value="MST83821.1"/>
    <property type="molecule type" value="Genomic_DNA"/>
</dbReference>
<evidence type="ECO:0000313" key="1">
    <source>
        <dbReference type="EMBL" id="MST83821.1"/>
    </source>
</evidence>
<protein>
    <submittedName>
        <fullName evidence="1">Uncharacterized protein</fullName>
    </submittedName>
</protein>
<organism evidence="1 2">
    <name type="scientific">Hallella mizrahii</name>
    <dbReference type="NCBI Taxonomy" id="2606637"/>
    <lineage>
        <taxon>Bacteria</taxon>
        <taxon>Pseudomonadati</taxon>
        <taxon>Bacteroidota</taxon>
        <taxon>Bacteroidia</taxon>
        <taxon>Bacteroidales</taxon>
        <taxon>Prevotellaceae</taxon>
        <taxon>Hallella</taxon>
    </lineage>
</organism>
<reference evidence="1 2" key="1">
    <citation type="submission" date="2019-08" db="EMBL/GenBank/DDBJ databases">
        <title>In-depth cultivation of the pig gut microbiome towards novel bacterial diversity and tailored functional studies.</title>
        <authorList>
            <person name="Wylensek D."/>
            <person name="Hitch T.C.A."/>
            <person name="Clavel T."/>
        </authorList>
    </citation>
    <scope>NUCLEOTIDE SEQUENCE [LARGE SCALE GENOMIC DNA]</scope>
    <source>
        <strain evidence="1 2">LKV-178-WT-2A</strain>
    </source>
</reference>